<protein>
    <recommendedName>
        <fullName evidence="3">Fungal N-terminal domain-containing protein</fullName>
    </recommendedName>
</protein>
<reference evidence="1" key="2">
    <citation type="submission" date="2023-05" db="EMBL/GenBank/DDBJ databases">
        <authorList>
            <consortium name="Lawrence Berkeley National Laboratory"/>
            <person name="Steindorff A."/>
            <person name="Hensen N."/>
            <person name="Bonometti L."/>
            <person name="Westerberg I."/>
            <person name="Brannstrom I.O."/>
            <person name="Guillou S."/>
            <person name="Cros-Aarteil S."/>
            <person name="Calhoun S."/>
            <person name="Haridas S."/>
            <person name="Kuo A."/>
            <person name="Mondo S."/>
            <person name="Pangilinan J."/>
            <person name="Riley R."/>
            <person name="Labutti K."/>
            <person name="Andreopoulos B."/>
            <person name="Lipzen A."/>
            <person name="Chen C."/>
            <person name="Yanf M."/>
            <person name="Daum C."/>
            <person name="Ng V."/>
            <person name="Clum A."/>
            <person name="Ohm R."/>
            <person name="Martin F."/>
            <person name="Silar P."/>
            <person name="Natvig D."/>
            <person name="Lalanne C."/>
            <person name="Gautier V."/>
            <person name="Ament-Velasquez S.L."/>
            <person name="Kruys A."/>
            <person name="Hutchinson M.I."/>
            <person name="Powell A.J."/>
            <person name="Barry K."/>
            <person name="Miller A.N."/>
            <person name="Grigoriev I.V."/>
            <person name="Debuchy R."/>
            <person name="Gladieux P."/>
            <person name="Thoren M.H."/>
            <person name="Johannesson H."/>
        </authorList>
    </citation>
    <scope>NUCLEOTIDE SEQUENCE</scope>
    <source>
        <strain evidence="1">CBS 757.83</strain>
    </source>
</reference>
<organism evidence="1 2">
    <name type="scientific">Parathielavia hyrcaniae</name>
    <dbReference type="NCBI Taxonomy" id="113614"/>
    <lineage>
        <taxon>Eukaryota</taxon>
        <taxon>Fungi</taxon>
        <taxon>Dikarya</taxon>
        <taxon>Ascomycota</taxon>
        <taxon>Pezizomycotina</taxon>
        <taxon>Sordariomycetes</taxon>
        <taxon>Sordariomycetidae</taxon>
        <taxon>Sordariales</taxon>
        <taxon>Chaetomiaceae</taxon>
        <taxon>Parathielavia</taxon>
    </lineage>
</organism>
<proteinExistence type="predicted"/>
<name>A0AAN6T3F3_9PEZI</name>
<accession>A0AAN6T3F3</accession>
<sequence length="126" mass="13330">MADPLSIAASVVGLLTTAGRICSVLSNFIGAAADAPKSAQDALSAVDEVRSVLAMVEGLLATISNLSSRRKMLVRLDHIRITFTNCVLTLSELESLAYLKFSHVMVLHITSKDSGTTGFSGKPPRI</sequence>
<evidence type="ECO:0000313" key="2">
    <source>
        <dbReference type="Proteomes" id="UP001305647"/>
    </source>
</evidence>
<keyword evidence="2" id="KW-1185">Reference proteome</keyword>
<reference evidence="1" key="1">
    <citation type="journal article" date="2023" name="Mol. Phylogenet. Evol.">
        <title>Genome-scale phylogeny and comparative genomics of the fungal order Sordariales.</title>
        <authorList>
            <person name="Hensen N."/>
            <person name="Bonometti L."/>
            <person name="Westerberg I."/>
            <person name="Brannstrom I.O."/>
            <person name="Guillou S."/>
            <person name="Cros-Aarteil S."/>
            <person name="Calhoun S."/>
            <person name="Haridas S."/>
            <person name="Kuo A."/>
            <person name="Mondo S."/>
            <person name="Pangilinan J."/>
            <person name="Riley R."/>
            <person name="LaButti K."/>
            <person name="Andreopoulos B."/>
            <person name="Lipzen A."/>
            <person name="Chen C."/>
            <person name="Yan M."/>
            <person name="Daum C."/>
            <person name="Ng V."/>
            <person name="Clum A."/>
            <person name="Steindorff A."/>
            <person name="Ohm R.A."/>
            <person name="Martin F."/>
            <person name="Silar P."/>
            <person name="Natvig D.O."/>
            <person name="Lalanne C."/>
            <person name="Gautier V."/>
            <person name="Ament-Velasquez S.L."/>
            <person name="Kruys A."/>
            <person name="Hutchinson M.I."/>
            <person name="Powell A.J."/>
            <person name="Barry K."/>
            <person name="Miller A.N."/>
            <person name="Grigoriev I.V."/>
            <person name="Debuchy R."/>
            <person name="Gladieux P."/>
            <person name="Hiltunen Thoren M."/>
            <person name="Johannesson H."/>
        </authorList>
    </citation>
    <scope>NUCLEOTIDE SEQUENCE</scope>
    <source>
        <strain evidence="1">CBS 757.83</strain>
    </source>
</reference>
<gene>
    <name evidence="1" type="ORF">N658DRAFT_505735</name>
</gene>
<dbReference type="EMBL" id="MU863629">
    <property type="protein sequence ID" value="KAK4103378.1"/>
    <property type="molecule type" value="Genomic_DNA"/>
</dbReference>
<comment type="caution">
    <text evidence="1">The sequence shown here is derived from an EMBL/GenBank/DDBJ whole genome shotgun (WGS) entry which is preliminary data.</text>
</comment>
<dbReference type="Proteomes" id="UP001305647">
    <property type="component" value="Unassembled WGS sequence"/>
</dbReference>
<evidence type="ECO:0008006" key="3">
    <source>
        <dbReference type="Google" id="ProtNLM"/>
    </source>
</evidence>
<dbReference type="AlphaFoldDB" id="A0AAN6T3F3"/>
<evidence type="ECO:0000313" key="1">
    <source>
        <dbReference type="EMBL" id="KAK4103378.1"/>
    </source>
</evidence>